<keyword evidence="2" id="KW-1185">Reference proteome</keyword>
<dbReference type="EMBL" id="AP017312">
    <property type="protein sequence ID" value="BAU26920.1"/>
    <property type="molecule type" value="Genomic_DNA"/>
</dbReference>
<dbReference type="CDD" id="cd03801">
    <property type="entry name" value="GT4_PimA-like"/>
    <property type="match status" value="1"/>
</dbReference>
<reference evidence="1 2" key="1">
    <citation type="submission" date="2015-12" db="EMBL/GenBank/DDBJ databases">
        <title>Genome sequence of Aneurinibacillus soli.</title>
        <authorList>
            <person name="Lee J.S."/>
            <person name="Lee K.C."/>
            <person name="Kim K.K."/>
            <person name="Lee B.W."/>
        </authorList>
    </citation>
    <scope>NUCLEOTIDE SEQUENCE [LARGE SCALE GENOMIC DNA]</scope>
    <source>
        <strain evidence="1 2">CB4</strain>
    </source>
</reference>
<proteinExistence type="predicted"/>
<dbReference type="KEGG" id="asoc:CB4_01089"/>
<evidence type="ECO:0000313" key="1">
    <source>
        <dbReference type="EMBL" id="BAU26920.1"/>
    </source>
</evidence>
<keyword evidence="1" id="KW-0808">Transferase</keyword>
<dbReference type="AlphaFoldDB" id="A0A0U4WDP4"/>
<dbReference type="SUPFAM" id="SSF53756">
    <property type="entry name" value="UDP-Glycosyltransferase/glycogen phosphorylase"/>
    <property type="match status" value="1"/>
</dbReference>
<accession>A0A0U4WDP4</accession>
<dbReference type="GO" id="GO:0016740">
    <property type="term" value="F:transferase activity"/>
    <property type="evidence" value="ECO:0007669"/>
    <property type="project" value="UniProtKB-KW"/>
</dbReference>
<evidence type="ECO:0000313" key="2">
    <source>
        <dbReference type="Proteomes" id="UP000217696"/>
    </source>
</evidence>
<dbReference type="PANTHER" id="PTHR12526">
    <property type="entry name" value="GLYCOSYLTRANSFERASE"/>
    <property type="match status" value="1"/>
</dbReference>
<name>A0A0U4WDP4_9BACL</name>
<gene>
    <name evidence="1" type="ORF">CB4_01089</name>
</gene>
<dbReference type="OrthoDB" id="179766at2"/>
<dbReference type="Proteomes" id="UP000217696">
    <property type="component" value="Chromosome"/>
</dbReference>
<protein>
    <submittedName>
        <fullName evidence="1">Glycosyl transferases group 1</fullName>
    </submittedName>
</protein>
<dbReference type="Gene3D" id="3.40.50.2000">
    <property type="entry name" value="Glycogen Phosphorylase B"/>
    <property type="match status" value="2"/>
</dbReference>
<dbReference type="InterPro" id="IPR028098">
    <property type="entry name" value="Glyco_trans_4-like_N"/>
</dbReference>
<dbReference type="Pfam" id="PF13439">
    <property type="entry name" value="Glyco_transf_4"/>
    <property type="match status" value="1"/>
</dbReference>
<organism evidence="1 2">
    <name type="scientific">Aneurinibacillus soli</name>
    <dbReference type="NCBI Taxonomy" id="1500254"/>
    <lineage>
        <taxon>Bacteria</taxon>
        <taxon>Bacillati</taxon>
        <taxon>Bacillota</taxon>
        <taxon>Bacilli</taxon>
        <taxon>Bacillales</taxon>
        <taxon>Paenibacillaceae</taxon>
        <taxon>Aneurinibacillus group</taxon>
        <taxon>Aneurinibacillus</taxon>
    </lineage>
</organism>
<sequence length="352" mass="40263">MARTKTVAEIGVYPPPVGGISIHVARLCDHLEQQDVPFIIYDGNGDNGVKDRAVIPIPEVEQWSWRYLRKRNEDIIHNHFLRWQMRFALSLLKLKGKRIIHTIHSLRNDGEHLGFAQKMMVRLTGLLSDHFIAVSEEIKDKLLELHIPERKISVIPAFIPPGEKEAAVQIPDYITTFFDRYSRVITANGGVGNLHNGHELYGLDLCLDLFIQLAREDQELGFVYCITHVVDEDILERYKERIIAHGLEGRCLLVQEKVPFYPLLQRAALFVRPTASDGDAISLREALYFGTPAIASDVVKRPNGVVTFANRDSQDLILTCREVLHHPLPDPEQYRLEQEQYVLQTLDVLLNR</sequence>
<dbReference type="RefSeq" id="WP_096463915.1">
    <property type="nucleotide sequence ID" value="NZ_AP017312.1"/>
</dbReference>